<dbReference type="CDD" id="cd22384">
    <property type="entry name" value="KH-I_KHDRBS"/>
    <property type="match status" value="1"/>
</dbReference>
<feature type="region of interest" description="Disordered" evidence="2">
    <location>
        <begin position="196"/>
        <end position="222"/>
    </location>
</feature>
<evidence type="ECO:0000256" key="2">
    <source>
        <dbReference type="SAM" id="MobiDB-lite"/>
    </source>
</evidence>
<comment type="caution">
    <text evidence="4">The sequence shown here is derived from an EMBL/GenBank/DDBJ whole genome shotgun (WGS) entry which is preliminary data.</text>
</comment>
<sequence>MCDTEPNRIADKEEENGGKDEHFFISPGDTHEGKDTLGKGKLVDITKDKPVKVTVKVGVPVRDHPKFNFVGKLLGPKGNSLKRLQEGTLTKMTILGRGSMRDKRKEDELRLSGDPKFSHLHDDLHIEISAFAPPAEAHARIAFALTDIRPFLVPDCNDDIRQEQMWEMEILKEHSETQNVIGRTVGLDILDTTALGSPGISNTSSSHRRQSPPRAPSKVLNRDNLPHQHQTVHSFTFLGSNVAGTVLGKKRPFLSASNRHLLPVKRTIMSILTRTRMTQLNRRFSLANRADDHNIP</sequence>
<organism evidence="4 5">
    <name type="scientific">Polyplax serrata</name>
    <name type="common">Common mouse louse</name>
    <dbReference type="NCBI Taxonomy" id="468196"/>
    <lineage>
        <taxon>Eukaryota</taxon>
        <taxon>Metazoa</taxon>
        <taxon>Ecdysozoa</taxon>
        <taxon>Arthropoda</taxon>
        <taxon>Hexapoda</taxon>
        <taxon>Insecta</taxon>
        <taxon>Pterygota</taxon>
        <taxon>Neoptera</taxon>
        <taxon>Paraneoptera</taxon>
        <taxon>Psocodea</taxon>
        <taxon>Troctomorpha</taxon>
        <taxon>Phthiraptera</taxon>
        <taxon>Anoplura</taxon>
        <taxon>Polyplacidae</taxon>
        <taxon>Polyplax</taxon>
    </lineage>
</organism>
<dbReference type="InterPro" id="IPR055256">
    <property type="entry name" value="KH_1_KHDC4/BBP-like"/>
</dbReference>
<dbReference type="GO" id="GO:0005634">
    <property type="term" value="C:nucleus"/>
    <property type="evidence" value="ECO:0007669"/>
    <property type="project" value="TreeGrafter"/>
</dbReference>
<dbReference type="Pfam" id="PF22675">
    <property type="entry name" value="KH-I_KHDC4-BBP"/>
    <property type="match status" value="1"/>
</dbReference>
<dbReference type="GO" id="GO:0000381">
    <property type="term" value="P:regulation of alternative mRNA splicing, via spliceosome"/>
    <property type="evidence" value="ECO:0007669"/>
    <property type="project" value="TreeGrafter"/>
</dbReference>
<dbReference type="PANTHER" id="PTHR11208">
    <property type="entry name" value="RNA-BINDING PROTEIN RELATED"/>
    <property type="match status" value="1"/>
</dbReference>
<evidence type="ECO:0000256" key="1">
    <source>
        <dbReference type="ARBA" id="ARBA00022884"/>
    </source>
</evidence>
<reference evidence="4 5" key="1">
    <citation type="submission" date="2023-10" db="EMBL/GenBank/DDBJ databases">
        <title>Genomes of two closely related lineages of the louse Polyplax serrata with different host specificities.</title>
        <authorList>
            <person name="Martinu J."/>
            <person name="Tarabai H."/>
            <person name="Stefka J."/>
            <person name="Hypsa V."/>
        </authorList>
    </citation>
    <scope>NUCLEOTIDE SEQUENCE [LARGE SCALE GENOMIC DNA]</scope>
    <source>
        <strain evidence="4">HR10_N</strain>
    </source>
</reference>
<feature type="domain" description="K Homology" evidence="3">
    <location>
        <begin position="51"/>
        <end position="149"/>
    </location>
</feature>
<gene>
    <name evidence="4" type="ORF">RUM43_015002</name>
</gene>
<evidence type="ECO:0000313" key="5">
    <source>
        <dbReference type="Proteomes" id="UP001372834"/>
    </source>
</evidence>
<dbReference type="Gene3D" id="3.30.1370.10">
    <property type="entry name" value="K Homology domain, type 1"/>
    <property type="match status" value="1"/>
</dbReference>
<dbReference type="EMBL" id="JAWJWE010000047">
    <property type="protein sequence ID" value="KAK6616861.1"/>
    <property type="molecule type" value="Genomic_DNA"/>
</dbReference>
<feature type="region of interest" description="Disordered" evidence="2">
    <location>
        <begin position="1"/>
        <end position="22"/>
    </location>
</feature>
<accession>A0AAN8NHY3</accession>
<dbReference type="InterPro" id="IPR045071">
    <property type="entry name" value="BBP-like"/>
</dbReference>
<evidence type="ECO:0000259" key="3">
    <source>
        <dbReference type="SMART" id="SM00322"/>
    </source>
</evidence>
<dbReference type="InterPro" id="IPR036612">
    <property type="entry name" value="KH_dom_type_1_sf"/>
</dbReference>
<evidence type="ECO:0000313" key="4">
    <source>
        <dbReference type="EMBL" id="KAK6616861.1"/>
    </source>
</evidence>
<keyword evidence="1" id="KW-0694">RNA-binding</keyword>
<dbReference type="Proteomes" id="UP001372834">
    <property type="component" value="Unassembled WGS sequence"/>
</dbReference>
<dbReference type="GO" id="GO:0003729">
    <property type="term" value="F:mRNA binding"/>
    <property type="evidence" value="ECO:0007669"/>
    <property type="project" value="TreeGrafter"/>
</dbReference>
<dbReference type="SUPFAM" id="SSF54791">
    <property type="entry name" value="Eukaryotic type KH-domain (KH-domain type I)"/>
    <property type="match status" value="1"/>
</dbReference>
<dbReference type="PANTHER" id="PTHR11208:SF42">
    <property type="entry name" value="QUAKING RELATED 54B, ISOFORM E"/>
    <property type="match status" value="1"/>
</dbReference>
<protein>
    <recommendedName>
        <fullName evidence="3">K Homology domain-containing protein</fullName>
    </recommendedName>
</protein>
<proteinExistence type="predicted"/>
<dbReference type="InterPro" id="IPR004087">
    <property type="entry name" value="KH_dom"/>
</dbReference>
<dbReference type="SMART" id="SM00322">
    <property type="entry name" value="KH"/>
    <property type="match status" value="1"/>
</dbReference>
<dbReference type="AlphaFoldDB" id="A0AAN8NHY3"/>
<name>A0AAN8NHY3_POLSC</name>